<dbReference type="InterPro" id="IPR036866">
    <property type="entry name" value="RibonucZ/Hydroxyglut_hydro"/>
</dbReference>
<proteinExistence type="predicted"/>
<dbReference type="InterPro" id="IPR052533">
    <property type="entry name" value="WalJ/YycJ-like"/>
</dbReference>
<comment type="caution">
    <text evidence="1">The sequence shown here is derived from an EMBL/GenBank/DDBJ whole genome shotgun (WGS) entry which is preliminary data.</text>
</comment>
<dbReference type="GO" id="GO:0016787">
    <property type="term" value="F:hydrolase activity"/>
    <property type="evidence" value="ECO:0007669"/>
    <property type="project" value="UniProtKB-KW"/>
</dbReference>
<dbReference type="PANTHER" id="PTHR47619">
    <property type="entry name" value="METALLO-HYDROLASE YYCJ-RELATED"/>
    <property type="match status" value="1"/>
</dbReference>
<dbReference type="Gene3D" id="3.60.15.10">
    <property type="entry name" value="Ribonuclease Z/Hydroxyacylglutathione hydrolase-like"/>
    <property type="match status" value="1"/>
</dbReference>
<accession>A0A5J4QQA6</accession>
<dbReference type="AlphaFoldDB" id="A0A5J4QQA6"/>
<organism evidence="1">
    <name type="scientific">termite gut metagenome</name>
    <dbReference type="NCBI Taxonomy" id="433724"/>
    <lineage>
        <taxon>unclassified sequences</taxon>
        <taxon>metagenomes</taxon>
        <taxon>organismal metagenomes</taxon>
    </lineage>
</organism>
<reference evidence="1" key="1">
    <citation type="submission" date="2019-03" db="EMBL/GenBank/DDBJ databases">
        <title>Single cell metagenomics reveals metabolic interactions within the superorganism composed of flagellate Streblomastix strix and complex community of Bacteroidetes bacteria on its surface.</title>
        <authorList>
            <person name="Treitli S.C."/>
            <person name="Kolisko M."/>
            <person name="Husnik F."/>
            <person name="Keeling P."/>
            <person name="Hampl V."/>
        </authorList>
    </citation>
    <scope>NUCLEOTIDE SEQUENCE</scope>
    <source>
        <strain evidence="1">STM</strain>
    </source>
</reference>
<feature type="non-terminal residue" evidence="1">
    <location>
        <position position="1"/>
    </location>
</feature>
<dbReference type="SUPFAM" id="SSF56281">
    <property type="entry name" value="Metallo-hydrolase/oxidoreductase"/>
    <property type="match status" value="1"/>
</dbReference>
<dbReference type="EMBL" id="SNRY01002837">
    <property type="protein sequence ID" value="KAA6323299.1"/>
    <property type="molecule type" value="Genomic_DNA"/>
</dbReference>
<dbReference type="EC" id="3.-.-.-" evidence="1"/>
<name>A0A5J4QQA6_9ZZZZ</name>
<gene>
    <name evidence="1" type="ORF">EZS27_027252</name>
</gene>
<dbReference type="PANTHER" id="PTHR47619:SF1">
    <property type="entry name" value="EXODEOXYRIBONUCLEASE WALJ"/>
    <property type="match status" value="1"/>
</dbReference>
<sequence>PHDSTDNVGYCIEIGEIVFSFLIDMGEITPLAARYIRKANYLIVEANYDEEMLRTGSYDTKLKERIDGKTGHLSNDALADFLAEHTTGILRHIWLCHLSKNNNTPELAYETIGRGLRGKGLVLGRDIRLDVLKRSTVSGPYEMESSGGNCVRTAEEACLQLALDR</sequence>
<protein>
    <submittedName>
        <fullName evidence="1">Putative metallo-hydrolase YycJ</fullName>
        <ecNumber evidence="1">3.-.-.-</ecNumber>
    </submittedName>
</protein>
<evidence type="ECO:0000313" key="1">
    <source>
        <dbReference type="EMBL" id="KAA6323299.1"/>
    </source>
</evidence>
<keyword evidence="1" id="KW-0378">Hydrolase</keyword>